<dbReference type="InterPro" id="IPR013094">
    <property type="entry name" value="AB_hydrolase_3"/>
</dbReference>
<organism evidence="4 5">
    <name type="scientific">Athelia psychrophila</name>
    <dbReference type="NCBI Taxonomy" id="1759441"/>
    <lineage>
        <taxon>Eukaryota</taxon>
        <taxon>Fungi</taxon>
        <taxon>Dikarya</taxon>
        <taxon>Basidiomycota</taxon>
        <taxon>Agaricomycotina</taxon>
        <taxon>Agaricomycetes</taxon>
        <taxon>Agaricomycetidae</taxon>
        <taxon>Atheliales</taxon>
        <taxon>Atheliaceae</taxon>
        <taxon>Athelia</taxon>
    </lineage>
</organism>
<keyword evidence="2" id="KW-1133">Transmembrane helix</keyword>
<dbReference type="OrthoDB" id="408631at2759"/>
<dbReference type="InterPro" id="IPR029058">
    <property type="entry name" value="AB_hydrolase_fold"/>
</dbReference>
<gene>
    <name evidence="4" type="ORF">FIBSPDRAFT_796949</name>
</gene>
<sequence length="309" mass="34073">MAPLQKHPWGFNYLRLRIFAAIFRALIFPGAWLTKRRQCMVENSFYKRTTVPSRDTARSITVDLYQSPSYDITKPSPAMINMHGSGFMMPMLGTDRRYCSIIAARTGSVVFDIDYRKAPEHPYPAALQDLEDVIAHLDAHSNLYDASNIFLSGFSAGGMLALPTSAMLGPERIKGVVGIYAMADWTKEYPAPETQASGTVPAWMGDAILECYYLPGVDRADPRISAQFSPVERFPKHVYLACGNADPLHGNGEAFVRKLQEAGHGDATFESVEHEGHGFDKGKLSTVVAAKADKMYEAAAAMVNRAIRS</sequence>
<dbReference type="GO" id="GO:0016787">
    <property type="term" value="F:hydrolase activity"/>
    <property type="evidence" value="ECO:0007669"/>
    <property type="project" value="UniProtKB-KW"/>
</dbReference>
<dbReference type="STRING" id="436010.A0A166D088"/>
<evidence type="ECO:0000256" key="2">
    <source>
        <dbReference type="SAM" id="Phobius"/>
    </source>
</evidence>
<dbReference type="Proteomes" id="UP000076532">
    <property type="component" value="Unassembled WGS sequence"/>
</dbReference>
<feature type="domain" description="Alpha/beta hydrolase fold-3" evidence="3">
    <location>
        <begin position="80"/>
        <end position="279"/>
    </location>
</feature>
<evidence type="ECO:0000259" key="3">
    <source>
        <dbReference type="Pfam" id="PF07859"/>
    </source>
</evidence>
<protein>
    <submittedName>
        <fullName evidence="4">Alpha/beta-hydrolase</fullName>
    </submittedName>
</protein>
<feature type="transmembrane region" description="Helical" evidence="2">
    <location>
        <begin position="16"/>
        <end position="34"/>
    </location>
</feature>
<keyword evidence="2" id="KW-0472">Membrane</keyword>
<keyword evidence="5" id="KW-1185">Reference proteome</keyword>
<dbReference type="PANTHER" id="PTHR48081:SF3">
    <property type="entry name" value="ALPHA_BETA HYDROLASE FOLD-3 DOMAIN-CONTAINING PROTEIN"/>
    <property type="match status" value="1"/>
</dbReference>
<evidence type="ECO:0000256" key="1">
    <source>
        <dbReference type="ARBA" id="ARBA00022801"/>
    </source>
</evidence>
<keyword evidence="2" id="KW-0812">Transmembrane</keyword>
<accession>A0A166D088</accession>
<dbReference type="EMBL" id="KV417621">
    <property type="protein sequence ID" value="KZP14185.1"/>
    <property type="molecule type" value="Genomic_DNA"/>
</dbReference>
<dbReference type="InterPro" id="IPR050300">
    <property type="entry name" value="GDXG_lipolytic_enzyme"/>
</dbReference>
<dbReference type="AlphaFoldDB" id="A0A166D088"/>
<dbReference type="Gene3D" id="3.40.50.1820">
    <property type="entry name" value="alpha/beta hydrolase"/>
    <property type="match status" value="1"/>
</dbReference>
<reference evidence="4 5" key="1">
    <citation type="journal article" date="2016" name="Mol. Biol. Evol.">
        <title>Comparative Genomics of Early-Diverging Mushroom-Forming Fungi Provides Insights into the Origins of Lignocellulose Decay Capabilities.</title>
        <authorList>
            <person name="Nagy L.G."/>
            <person name="Riley R."/>
            <person name="Tritt A."/>
            <person name="Adam C."/>
            <person name="Daum C."/>
            <person name="Floudas D."/>
            <person name="Sun H."/>
            <person name="Yadav J.S."/>
            <person name="Pangilinan J."/>
            <person name="Larsson K.H."/>
            <person name="Matsuura K."/>
            <person name="Barry K."/>
            <person name="Labutti K."/>
            <person name="Kuo R."/>
            <person name="Ohm R.A."/>
            <person name="Bhattacharya S.S."/>
            <person name="Shirouzu T."/>
            <person name="Yoshinaga Y."/>
            <person name="Martin F.M."/>
            <person name="Grigoriev I.V."/>
            <person name="Hibbett D.S."/>
        </authorList>
    </citation>
    <scope>NUCLEOTIDE SEQUENCE [LARGE SCALE GENOMIC DNA]</scope>
    <source>
        <strain evidence="4 5">CBS 109695</strain>
    </source>
</reference>
<dbReference type="PANTHER" id="PTHR48081">
    <property type="entry name" value="AB HYDROLASE SUPERFAMILY PROTEIN C4A8.06C"/>
    <property type="match status" value="1"/>
</dbReference>
<name>A0A166D088_9AGAM</name>
<dbReference type="SUPFAM" id="SSF53474">
    <property type="entry name" value="alpha/beta-Hydrolases"/>
    <property type="match status" value="1"/>
</dbReference>
<keyword evidence="1" id="KW-0378">Hydrolase</keyword>
<proteinExistence type="predicted"/>
<evidence type="ECO:0000313" key="5">
    <source>
        <dbReference type="Proteomes" id="UP000076532"/>
    </source>
</evidence>
<dbReference type="Pfam" id="PF07859">
    <property type="entry name" value="Abhydrolase_3"/>
    <property type="match status" value="1"/>
</dbReference>
<evidence type="ECO:0000313" key="4">
    <source>
        <dbReference type="EMBL" id="KZP14185.1"/>
    </source>
</evidence>